<name>A0AAE1TE50_9FABA</name>
<dbReference type="EMBL" id="JAWXYG010000002">
    <property type="protein sequence ID" value="KAK4281718.1"/>
    <property type="molecule type" value="Genomic_DNA"/>
</dbReference>
<proteinExistence type="predicted"/>
<comment type="caution">
    <text evidence="1">The sequence shown here is derived from an EMBL/GenBank/DDBJ whole genome shotgun (WGS) entry which is preliminary data.</text>
</comment>
<organism evidence="1 2">
    <name type="scientific">Acacia crassicarpa</name>
    <name type="common">northern wattle</name>
    <dbReference type="NCBI Taxonomy" id="499986"/>
    <lineage>
        <taxon>Eukaryota</taxon>
        <taxon>Viridiplantae</taxon>
        <taxon>Streptophyta</taxon>
        <taxon>Embryophyta</taxon>
        <taxon>Tracheophyta</taxon>
        <taxon>Spermatophyta</taxon>
        <taxon>Magnoliopsida</taxon>
        <taxon>eudicotyledons</taxon>
        <taxon>Gunneridae</taxon>
        <taxon>Pentapetalae</taxon>
        <taxon>rosids</taxon>
        <taxon>fabids</taxon>
        <taxon>Fabales</taxon>
        <taxon>Fabaceae</taxon>
        <taxon>Caesalpinioideae</taxon>
        <taxon>mimosoid clade</taxon>
        <taxon>Acacieae</taxon>
        <taxon>Acacia</taxon>
    </lineage>
</organism>
<evidence type="ECO:0000313" key="1">
    <source>
        <dbReference type="EMBL" id="KAK4281718.1"/>
    </source>
</evidence>
<evidence type="ECO:0000313" key="2">
    <source>
        <dbReference type="Proteomes" id="UP001293593"/>
    </source>
</evidence>
<dbReference type="AlphaFoldDB" id="A0AAE1TE50"/>
<protein>
    <submittedName>
        <fullName evidence="1">Uncharacterized protein</fullName>
    </submittedName>
</protein>
<gene>
    <name evidence="1" type="ORF">QN277_013179</name>
</gene>
<keyword evidence="2" id="KW-1185">Reference proteome</keyword>
<dbReference type="Proteomes" id="UP001293593">
    <property type="component" value="Unassembled WGS sequence"/>
</dbReference>
<sequence>MTHSANNIRLKAFEFLDLVLEFYPPSLPSYAEKDKGKLKIALVGLVRCLSLFPWNERETICMIRMMLDKGYCMLLRMICLQDPLDFLLS</sequence>
<reference evidence="1" key="1">
    <citation type="submission" date="2023-10" db="EMBL/GenBank/DDBJ databases">
        <title>Chromosome-level genome of the transformable northern wattle, Acacia crassicarpa.</title>
        <authorList>
            <person name="Massaro I."/>
            <person name="Sinha N.R."/>
            <person name="Poethig S."/>
            <person name="Leichty A.R."/>
        </authorList>
    </citation>
    <scope>NUCLEOTIDE SEQUENCE</scope>
    <source>
        <strain evidence="1">Acra3RX</strain>
        <tissue evidence="1">Leaf</tissue>
    </source>
</reference>
<accession>A0AAE1TE50</accession>